<feature type="non-terminal residue" evidence="1">
    <location>
        <position position="1"/>
    </location>
</feature>
<reference evidence="1" key="1">
    <citation type="journal article" date="2015" name="Nature">
        <title>Complex archaea that bridge the gap between prokaryotes and eukaryotes.</title>
        <authorList>
            <person name="Spang A."/>
            <person name="Saw J.H."/>
            <person name="Jorgensen S.L."/>
            <person name="Zaremba-Niedzwiedzka K."/>
            <person name="Martijn J."/>
            <person name="Lind A.E."/>
            <person name="van Eijk R."/>
            <person name="Schleper C."/>
            <person name="Guy L."/>
            <person name="Ettema T.J."/>
        </authorList>
    </citation>
    <scope>NUCLEOTIDE SEQUENCE</scope>
</reference>
<dbReference type="AlphaFoldDB" id="A0A0F9GSZ0"/>
<proteinExistence type="predicted"/>
<comment type="caution">
    <text evidence="1">The sequence shown here is derived from an EMBL/GenBank/DDBJ whole genome shotgun (WGS) entry which is preliminary data.</text>
</comment>
<name>A0A0F9GSZ0_9ZZZZ</name>
<sequence length="32" mass="3821">DPFFDRHVGDGSKSYSNKTIMDYIKMNKEKIR</sequence>
<gene>
    <name evidence="1" type="ORF">LCGC14_1789790</name>
</gene>
<dbReference type="EMBL" id="LAZR01017070">
    <property type="protein sequence ID" value="KKM01904.1"/>
    <property type="molecule type" value="Genomic_DNA"/>
</dbReference>
<accession>A0A0F9GSZ0</accession>
<evidence type="ECO:0000313" key="1">
    <source>
        <dbReference type="EMBL" id="KKM01904.1"/>
    </source>
</evidence>
<organism evidence="1">
    <name type="scientific">marine sediment metagenome</name>
    <dbReference type="NCBI Taxonomy" id="412755"/>
    <lineage>
        <taxon>unclassified sequences</taxon>
        <taxon>metagenomes</taxon>
        <taxon>ecological metagenomes</taxon>
    </lineage>
</organism>
<protein>
    <submittedName>
        <fullName evidence="1">Uncharacterized protein</fullName>
    </submittedName>
</protein>